<dbReference type="PROSITE" id="PS50937">
    <property type="entry name" value="HTH_MERR_2"/>
    <property type="match status" value="1"/>
</dbReference>
<keyword evidence="4" id="KW-1185">Reference proteome</keyword>
<dbReference type="Proteomes" id="UP001336020">
    <property type="component" value="Unassembled WGS sequence"/>
</dbReference>
<gene>
    <name evidence="3" type="ORF">Q7514_25525</name>
</gene>
<dbReference type="SUPFAM" id="SSF46955">
    <property type="entry name" value="Putative DNA-binding domain"/>
    <property type="match status" value="2"/>
</dbReference>
<reference evidence="3 4" key="1">
    <citation type="submission" date="2023-07" db="EMBL/GenBank/DDBJ databases">
        <authorList>
            <person name="Girao M."/>
            <person name="Carvalho M.F."/>
        </authorList>
    </citation>
    <scope>NUCLEOTIDE SEQUENCE [LARGE SCALE GENOMIC DNA]</scope>
    <source>
        <strain evidence="3 4">YIM65754</strain>
    </source>
</reference>
<accession>A0ABU7LH47</accession>
<feature type="domain" description="HTH merR-type" evidence="2">
    <location>
        <begin position="133"/>
        <end position="204"/>
    </location>
</feature>
<dbReference type="PANTHER" id="PTHR30204:SF93">
    <property type="entry name" value="HTH MERR-TYPE DOMAIN-CONTAINING PROTEIN"/>
    <property type="match status" value="1"/>
</dbReference>
<dbReference type="RefSeq" id="WP_330136074.1">
    <property type="nucleotide sequence ID" value="NZ_JAUTXY010000015.1"/>
</dbReference>
<evidence type="ECO:0000259" key="2">
    <source>
        <dbReference type="PROSITE" id="PS50937"/>
    </source>
</evidence>
<name>A0ABU7LH47_9NOCA</name>
<proteinExistence type="predicted"/>
<dbReference type="InterPro" id="IPR009061">
    <property type="entry name" value="DNA-bd_dom_put_sf"/>
</dbReference>
<dbReference type="Gene3D" id="1.10.1660.10">
    <property type="match status" value="2"/>
</dbReference>
<evidence type="ECO:0000313" key="4">
    <source>
        <dbReference type="Proteomes" id="UP001336020"/>
    </source>
</evidence>
<dbReference type="InterPro" id="IPR047057">
    <property type="entry name" value="MerR_fam"/>
</dbReference>
<dbReference type="Pfam" id="PF13411">
    <property type="entry name" value="MerR_1"/>
    <property type="match status" value="2"/>
</dbReference>
<sequence>MEGSAMVHGDDVDLSTAAVSAATGYSAQQIRDLEARGVVECAPRKTNGYREFSTRHVRDLRAYRDLARAVGPVEARRVMRQIRVLVPDEAAALVASLHTGLTRERDHALEARRALVVIRAEAAIELEPAEGDTMTITELAGALGVRTSTLRFWEKEGLVTPHRVSTRAGSARRYPLEAIREARIVAALRASGYRIPDVRGALTALRDLQDIEASLRALDTRVGDIAARTLSLLRAGAVLADVITSHEAVHSTCCTGRHDVKGDTWVPT</sequence>
<comment type="caution">
    <text evidence="3">The sequence shown here is derived from an EMBL/GenBank/DDBJ whole genome shotgun (WGS) entry which is preliminary data.</text>
</comment>
<evidence type="ECO:0000313" key="3">
    <source>
        <dbReference type="EMBL" id="MEE2060887.1"/>
    </source>
</evidence>
<dbReference type="PANTHER" id="PTHR30204">
    <property type="entry name" value="REDOX-CYCLING DRUG-SENSING TRANSCRIPTIONAL ACTIVATOR SOXR"/>
    <property type="match status" value="1"/>
</dbReference>
<evidence type="ECO:0000256" key="1">
    <source>
        <dbReference type="ARBA" id="ARBA00023125"/>
    </source>
</evidence>
<dbReference type="EMBL" id="JAUTXY010000015">
    <property type="protein sequence ID" value="MEE2060887.1"/>
    <property type="molecule type" value="Genomic_DNA"/>
</dbReference>
<protein>
    <submittedName>
        <fullName evidence="3">MerR family transcriptional regulator</fullName>
    </submittedName>
</protein>
<dbReference type="InterPro" id="IPR000551">
    <property type="entry name" value="MerR-type_HTH_dom"/>
</dbReference>
<keyword evidence="1" id="KW-0238">DNA-binding</keyword>
<dbReference type="SMART" id="SM00422">
    <property type="entry name" value="HTH_MERR"/>
    <property type="match status" value="2"/>
</dbReference>
<organism evidence="3 4">
    <name type="scientific">Rhodococcus artemisiae</name>
    <dbReference type="NCBI Taxonomy" id="714159"/>
    <lineage>
        <taxon>Bacteria</taxon>
        <taxon>Bacillati</taxon>
        <taxon>Actinomycetota</taxon>
        <taxon>Actinomycetes</taxon>
        <taxon>Mycobacteriales</taxon>
        <taxon>Nocardiaceae</taxon>
        <taxon>Rhodococcus</taxon>
    </lineage>
</organism>